<dbReference type="GO" id="GO:0046872">
    <property type="term" value="F:metal ion binding"/>
    <property type="evidence" value="ECO:0007669"/>
    <property type="project" value="InterPro"/>
</dbReference>
<dbReference type="EMBL" id="CM001217">
    <property type="protein sequence ID" value="KEH41820.1"/>
    <property type="molecule type" value="Genomic_DNA"/>
</dbReference>
<dbReference type="EnsemblPlants" id="KEH41820">
    <property type="protein sequence ID" value="KEH41820"/>
    <property type="gene ID" value="MTR_1g055035"/>
</dbReference>
<evidence type="ECO:0000313" key="3">
    <source>
        <dbReference type="EMBL" id="KEH41820.1"/>
    </source>
</evidence>
<dbReference type="AlphaFoldDB" id="A0A072VUP8"/>
<accession>A0A072VUP8</accession>
<dbReference type="Proteomes" id="UP000002051">
    <property type="component" value="Unassembled WGS sequence"/>
</dbReference>
<evidence type="ECO:0000313" key="5">
    <source>
        <dbReference type="Proteomes" id="UP000002051"/>
    </source>
</evidence>
<dbReference type="InterPro" id="IPR009810">
    <property type="entry name" value="Nodulin_late_dom"/>
</dbReference>
<feature type="signal peptide" evidence="1">
    <location>
        <begin position="1"/>
        <end position="23"/>
    </location>
</feature>
<evidence type="ECO:0000259" key="2">
    <source>
        <dbReference type="Pfam" id="PF07127"/>
    </source>
</evidence>
<evidence type="ECO:0000256" key="1">
    <source>
        <dbReference type="SAM" id="SignalP"/>
    </source>
</evidence>
<name>A0A072VUP8_MEDTR</name>
<proteinExistence type="predicted"/>
<keyword evidence="1" id="KW-0732">Signal</keyword>
<keyword evidence="5" id="KW-1185">Reference proteome</keyword>
<reference evidence="3 4" key="2">
    <citation type="journal article" date="2014" name="BMC Genomics">
        <title>An improved genome release (version Mt4.0) for the model legume Medicago truncatula.</title>
        <authorList>
            <person name="Tang H."/>
            <person name="Krishnakumar V."/>
            <person name="Bidwell S."/>
            <person name="Rosen B."/>
            <person name="Chan A."/>
            <person name="Zhou S."/>
            <person name="Gentzbittel L."/>
            <person name="Childs K.L."/>
            <person name="Yandell M."/>
            <person name="Gundlach H."/>
            <person name="Mayer K.F."/>
            <person name="Schwartz D.C."/>
            <person name="Town C.D."/>
        </authorList>
    </citation>
    <scope>GENOME REANNOTATION</scope>
    <source>
        <strain evidence="3">A17</strain>
        <strain evidence="4">cv. Jemalong A17</strain>
    </source>
</reference>
<sequence length="136" mass="15306">MAQISKSFYALIIFLSLILVVTGIKLIKCTVSDDCPMNFRCPPNTFVRCISDLCTCRICKKIAPFLGQLQDNIPTIDPFGVDLVVDLGSWSVLLSRSQVRLPLVPISVGKSIQRFARFNRVISYDHINDLLMNKNE</sequence>
<reference evidence="4" key="3">
    <citation type="submission" date="2015-04" db="UniProtKB">
        <authorList>
            <consortium name="EnsemblPlants"/>
        </authorList>
    </citation>
    <scope>IDENTIFICATION</scope>
    <source>
        <strain evidence="4">cv. Jemalong A17</strain>
    </source>
</reference>
<evidence type="ECO:0000313" key="4">
    <source>
        <dbReference type="EnsemblPlants" id="KEH41820"/>
    </source>
</evidence>
<organism evidence="3 5">
    <name type="scientific">Medicago truncatula</name>
    <name type="common">Barrel medic</name>
    <name type="synonym">Medicago tribuloides</name>
    <dbReference type="NCBI Taxonomy" id="3880"/>
    <lineage>
        <taxon>Eukaryota</taxon>
        <taxon>Viridiplantae</taxon>
        <taxon>Streptophyta</taxon>
        <taxon>Embryophyta</taxon>
        <taxon>Tracheophyta</taxon>
        <taxon>Spermatophyta</taxon>
        <taxon>Magnoliopsida</taxon>
        <taxon>eudicotyledons</taxon>
        <taxon>Gunneridae</taxon>
        <taxon>Pentapetalae</taxon>
        <taxon>rosids</taxon>
        <taxon>fabids</taxon>
        <taxon>Fabales</taxon>
        <taxon>Fabaceae</taxon>
        <taxon>Papilionoideae</taxon>
        <taxon>50 kb inversion clade</taxon>
        <taxon>NPAAA clade</taxon>
        <taxon>Hologalegina</taxon>
        <taxon>IRL clade</taxon>
        <taxon>Trifolieae</taxon>
        <taxon>Medicago</taxon>
    </lineage>
</organism>
<feature type="domain" description="Late nodulin" evidence="2">
    <location>
        <begin position="1"/>
        <end position="55"/>
    </location>
</feature>
<dbReference type="Pfam" id="PF07127">
    <property type="entry name" value="Nodulin_late"/>
    <property type="match status" value="1"/>
</dbReference>
<feature type="chain" id="PRO_5014500914" evidence="1">
    <location>
        <begin position="24"/>
        <end position="136"/>
    </location>
</feature>
<gene>
    <name evidence="3" type="ordered locus">MTR_1g055035</name>
</gene>
<reference evidence="3 4" key="1">
    <citation type="journal article" date="2011" name="Nature">
        <title>The Medicago genome provides insight into the evolution of rhizobial symbioses.</title>
        <authorList>
            <person name="Young N.D."/>
            <person name="Debelle F."/>
            <person name="Oldroyd G.E."/>
            <person name="Geurts R."/>
            <person name="Cannon S.B."/>
            <person name="Udvardi M.K."/>
            <person name="Benedito V.A."/>
            <person name="Mayer K.F."/>
            <person name="Gouzy J."/>
            <person name="Schoof H."/>
            <person name="Van de Peer Y."/>
            <person name="Proost S."/>
            <person name="Cook D.R."/>
            <person name="Meyers B.C."/>
            <person name="Spannagl M."/>
            <person name="Cheung F."/>
            <person name="De Mita S."/>
            <person name="Krishnakumar V."/>
            <person name="Gundlach H."/>
            <person name="Zhou S."/>
            <person name="Mudge J."/>
            <person name="Bharti A.K."/>
            <person name="Murray J.D."/>
            <person name="Naoumkina M.A."/>
            <person name="Rosen B."/>
            <person name="Silverstein K.A."/>
            <person name="Tang H."/>
            <person name="Rombauts S."/>
            <person name="Zhao P.X."/>
            <person name="Zhou P."/>
            <person name="Barbe V."/>
            <person name="Bardou P."/>
            <person name="Bechner M."/>
            <person name="Bellec A."/>
            <person name="Berger A."/>
            <person name="Berges H."/>
            <person name="Bidwell S."/>
            <person name="Bisseling T."/>
            <person name="Choisne N."/>
            <person name="Couloux A."/>
            <person name="Denny R."/>
            <person name="Deshpande S."/>
            <person name="Dai X."/>
            <person name="Doyle J.J."/>
            <person name="Dudez A.M."/>
            <person name="Farmer A.D."/>
            <person name="Fouteau S."/>
            <person name="Franken C."/>
            <person name="Gibelin C."/>
            <person name="Gish J."/>
            <person name="Goldstein S."/>
            <person name="Gonzalez A.J."/>
            <person name="Green P.J."/>
            <person name="Hallab A."/>
            <person name="Hartog M."/>
            <person name="Hua A."/>
            <person name="Humphray S.J."/>
            <person name="Jeong D.H."/>
            <person name="Jing Y."/>
            <person name="Jocker A."/>
            <person name="Kenton S.M."/>
            <person name="Kim D.J."/>
            <person name="Klee K."/>
            <person name="Lai H."/>
            <person name="Lang C."/>
            <person name="Lin S."/>
            <person name="Macmil S.L."/>
            <person name="Magdelenat G."/>
            <person name="Matthews L."/>
            <person name="McCorrison J."/>
            <person name="Monaghan E.L."/>
            <person name="Mun J.H."/>
            <person name="Najar F.Z."/>
            <person name="Nicholson C."/>
            <person name="Noirot C."/>
            <person name="O'Bleness M."/>
            <person name="Paule C.R."/>
            <person name="Poulain J."/>
            <person name="Prion F."/>
            <person name="Qin B."/>
            <person name="Qu C."/>
            <person name="Retzel E.F."/>
            <person name="Riddle C."/>
            <person name="Sallet E."/>
            <person name="Samain S."/>
            <person name="Samson N."/>
            <person name="Sanders I."/>
            <person name="Saurat O."/>
            <person name="Scarpelli C."/>
            <person name="Schiex T."/>
            <person name="Segurens B."/>
            <person name="Severin A.J."/>
            <person name="Sherrier D.J."/>
            <person name="Shi R."/>
            <person name="Sims S."/>
            <person name="Singer S.R."/>
            <person name="Sinharoy S."/>
            <person name="Sterck L."/>
            <person name="Viollet A."/>
            <person name="Wang B.B."/>
            <person name="Wang K."/>
            <person name="Wang M."/>
            <person name="Wang X."/>
            <person name="Warfsmann J."/>
            <person name="Weissenbach J."/>
            <person name="White D.D."/>
            <person name="White J.D."/>
            <person name="Wiley G.B."/>
            <person name="Wincker P."/>
            <person name="Xing Y."/>
            <person name="Yang L."/>
            <person name="Yao Z."/>
            <person name="Ying F."/>
            <person name="Zhai J."/>
            <person name="Zhou L."/>
            <person name="Zuber A."/>
            <person name="Denarie J."/>
            <person name="Dixon R.A."/>
            <person name="May G.D."/>
            <person name="Schwartz D.C."/>
            <person name="Rogers J."/>
            <person name="Quetier F."/>
            <person name="Town C.D."/>
            <person name="Roe B.A."/>
        </authorList>
    </citation>
    <scope>NUCLEOTIDE SEQUENCE [LARGE SCALE GENOMIC DNA]</scope>
    <source>
        <strain evidence="3">A17</strain>
        <strain evidence="4">cv. Jemalong A17</strain>
    </source>
</reference>
<protein>
    <submittedName>
        <fullName evidence="3">Nodule Cysteine-Rich (NCR) secreted peptide</fullName>
    </submittedName>
</protein>
<dbReference type="HOGENOM" id="CLU_1878475_0_0_1"/>